<gene>
    <name evidence="1" type="ORF">J2S08_002435</name>
</gene>
<evidence type="ECO:0008006" key="3">
    <source>
        <dbReference type="Google" id="ProtNLM"/>
    </source>
</evidence>
<dbReference type="EMBL" id="JAUSTT010000014">
    <property type="protein sequence ID" value="MDQ0176577.1"/>
    <property type="molecule type" value="Genomic_DNA"/>
</dbReference>
<keyword evidence="2" id="KW-1185">Reference proteome</keyword>
<protein>
    <recommendedName>
        <fullName evidence="3">MerR family transcriptional regulator</fullName>
    </recommendedName>
</protein>
<sequence>MKSVMFSSFKAAPLQWLYKKKESYHPAKEPRSSINKQIDYYEKDMSRSLGQFGMIHSTFQGDRKSKKQLLTTLKLKTYMINAELSLLHLEKKKEKQAATLGRELYPHEKKTLTLQKMTYFIDQFQDGVWRMDKLKEDIAQQKLEENTGGQEGIDVMI</sequence>
<evidence type="ECO:0000313" key="2">
    <source>
        <dbReference type="Proteomes" id="UP001223586"/>
    </source>
</evidence>
<comment type="caution">
    <text evidence="1">The sequence shown here is derived from an EMBL/GenBank/DDBJ whole genome shotgun (WGS) entry which is preliminary data.</text>
</comment>
<accession>A0ABT9WTN1</accession>
<evidence type="ECO:0000313" key="1">
    <source>
        <dbReference type="EMBL" id="MDQ0176577.1"/>
    </source>
</evidence>
<name>A0ABT9WTN1_9BACI</name>
<proteinExistence type="predicted"/>
<dbReference type="Proteomes" id="UP001223586">
    <property type="component" value="Unassembled WGS sequence"/>
</dbReference>
<reference evidence="1 2" key="1">
    <citation type="submission" date="2023-07" db="EMBL/GenBank/DDBJ databases">
        <title>Genomic Encyclopedia of Type Strains, Phase IV (KMG-IV): sequencing the most valuable type-strain genomes for metagenomic binning, comparative biology and taxonomic classification.</title>
        <authorList>
            <person name="Goeker M."/>
        </authorList>
    </citation>
    <scope>NUCLEOTIDE SEQUENCE [LARGE SCALE GENOMIC DNA]</scope>
    <source>
        <strain evidence="1 2">DSM 23837</strain>
    </source>
</reference>
<organism evidence="1 2">
    <name type="scientific">Bacillus chungangensis</name>
    <dbReference type="NCBI Taxonomy" id="587633"/>
    <lineage>
        <taxon>Bacteria</taxon>
        <taxon>Bacillati</taxon>
        <taxon>Bacillota</taxon>
        <taxon>Bacilli</taxon>
        <taxon>Bacillales</taxon>
        <taxon>Bacillaceae</taxon>
        <taxon>Bacillus</taxon>
    </lineage>
</organism>
<dbReference type="RefSeq" id="WP_307229840.1">
    <property type="nucleotide sequence ID" value="NZ_JAUSTT010000014.1"/>
</dbReference>